<dbReference type="GO" id="GO:0005739">
    <property type="term" value="C:mitochondrion"/>
    <property type="evidence" value="ECO:0007669"/>
    <property type="project" value="TreeGrafter"/>
</dbReference>
<keyword evidence="5" id="KW-0819">tRNA processing</keyword>
<dbReference type="InParanoid" id="A0A1X7VAV2"/>
<dbReference type="STRING" id="400682.A0A1X7VAV2"/>
<keyword evidence="2" id="KW-0489">Methyltransferase</keyword>
<dbReference type="InterPro" id="IPR029063">
    <property type="entry name" value="SAM-dependent_MTases_sf"/>
</dbReference>
<dbReference type="Gene3D" id="3.10.330.20">
    <property type="match status" value="1"/>
</dbReference>
<keyword evidence="4" id="KW-0949">S-adenosyl-L-methionine</keyword>
<evidence type="ECO:0000256" key="7">
    <source>
        <dbReference type="SAM" id="MobiDB-lite"/>
    </source>
</evidence>
<dbReference type="PROSITE" id="PS51620">
    <property type="entry name" value="SAM_TRM61"/>
    <property type="match status" value="1"/>
</dbReference>
<evidence type="ECO:0000256" key="3">
    <source>
        <dbReference type="ARBA" id="ARBA00022679"/>
    </source>
</evidence>
<evidence type="ECO:0000259" key="8">
    <source>
        <dbReference type="Pfam" id="PF08704"/>
    </source>
</evidence>
<proteinExistence type="predicted"/>
<evidence type="ECO:0000256" key="2">
    <source>
        <dbReference type="ARBA" id="ARBA00022603"/>
    </source>
</evidence>
<dbReference type="OrthoDB" id="5585464at2759"/>
<organism evidence="9">
    <name type="scientific">Amphimedon queenslandica</name>
    <name type="common">Sponge</name>
    <dbReference type="NCBI Taxonomy" id="400682"/>
    <lineage>
        <taxon>Eukaryota</taxon>
        <taxon>Metazoa</taxon>
        <taxon>Porifera</taxon>
        <taxon>Demospongiae</taxon>
        <taxon>Heteroscleromorpha</taxon>
        <taxon>Haplosclerida</taxon>
        <taxon>Niphatidae</taxon>
        <taxon>Amphimedon</taxon>
    </lineage>
</organism>
<dbReference type="eggNOG" id="KOG2915">
    <property type="taxonomic scope" value="Eukaryota"/>
</dbReference>
<evidence type="ECO:0000256" key="4">
    <source>
        <dbReference type="ARBA" id="ARBA00022691"/>
    </source>
</evidence>
<evidence type="ECO:0000256" key="5">
    <source>
        <dbReference type="ARBA" id="ARBA00022694"/>
    </source>
</evidence>
<dbReference type="PANTHER" id="PTHR12133">
    <property type="entry name" value="TRNA (ADENINE(58)-N(1))-METHYLTRANSFERASE"/>
    <property type="match status" value="1"/>
</dbReference>
<dbReference type="Gene3D" id="3.40.50.150">
    <property type="entry name" value="Vaccinia Virus protein VP39"/>
    <property type="match status" value="1"/>
</dbReference>
<dbReference type="SUPFAM" id="SSF53335">
    <property type="entry name" value="S-adenosyl-L-methionine-dependent methyltransferases"/>
    <property type="match status" value="1"/>
</dbReference>
<evidence type="ECO:0000256" key="1">
    <source>
        <dbReference type="ARBA" id="ARBA00012796"/>
    </source>
</evidence>
<accession>A0A1X7VAV2</accession>
<comment type="catalytic activity">
    <reaction evidence="6">
        <text>an adenosine in mRNA + S-adenosyl-L-methionine = an N(1)-methyladenosine in mRNA + S-adenosyl-L-homocysteine + H(+)</text>
        <dbReference type="Rhea" id="RHEA:55392"/>
        <dbReference type="Rhea" id="RHEA-COMP:12414"/>
        <dbReference type="Rhea" id="RHEA-COMP:12415"/>
        <dbReference type="ChEBI" id="CHEBI:15378"/>
        <dbReference type="ChEBI" id="CHEBI:57856"/>
        <dbReference type="ChEBI" id="CHEBI:59789"/>
        <dbReference type="ChEBI" id="CHEBI:74411"/>
        <dbReference type="ChEBI" id="CHEBI:74491"/>
    </reaction>
</comment>
<feature type="compositionally biased region" description="Basic and acidic residues" evidence="7">
    <location>
        <begin position="316"/>
        <end position="328"/>
    </location>
</feature>
<dbReference type="EnsemblMetazoa" id="Aqu2.1.37113_001">
    <property type="protein sequence ID" value="Aqu2.1.37113_001"/>
    <property type="gene ID" value="Aqu2.1.37113"/>
</dbReference>
<feature type="domain" description="tRNA (adenine(58)-N(1))-methyltransferase catalytic subunit TRM61 C-terminal" evidence="8">
    <location>
        <begin position="108"/>
        <end position="328"/>
    </location>
</feature>
<name>A0A1X7VAV2_AMPQE</name>
<dbReference type="AlphaFoldDB" id="A0A1X7VAV2"/>
<dbReference type="CDD" id="cd02440">
    <property type="entry name" value="AdoMet_MTases"/>
    <property type="match status" value="1"/>
</dbReference>
<dbReference type="GO" id="GO:0030488">
    <property type="term" value="P:tRNA methylation"/>
    <property type="evidence" value="ECO:0007669"/>
    <property type="project" value="InterPro"/>
</dbReference>
<feature type="region of interest" description="Disordered" evidence="7">
    <location>
        <begin position="314"/>
        <end position="390"/>
    </location>
</feature>
<evidence type="ECO:0000256" key="6">
    <source>
        <dbReference type="ARBA" id="ARBA00048481"/>
    </source>
</evidence>
<dbReference type="EC" id="2.1.1.220" evidence="1"/>
<dbReference type="Pfam" id="PF08704">
    <property type="entry name" value="GCD14"/>
    <property type="match status" value="1"/>
</dbReference>
<dbReference type="InterPro" id="IPR049470">
    <property type="entry name" value="TRM61_C"/>
</dbReference>
<feature type="compositionally biased region" description="Basic and acidic residues" evidence="7">
    <location>
        <begin position="365"/>
        <end position="390"/>
    </location>
</feature>
<evidence type="ECO:0000313" key="9">
    <source>
        <dbReference type="EnsemblMetazoa" id="Aqu2.1.37113_001"/>
    </source>
</evidence>
<reference evidence="9" key="1">
    <citation type="submission" date="2017-05" db="UniProtKB">
        <authorList>
            <consortium name="EnsemblMetazoa"/>
        </authorList>
    </citation>
    <scope>IDENTIFICATION</scope>
</reference>
<protein>
    <recommendedName>
        <fullName evidence="1">tRNA (adenine(58)-N(1))-methyltransferase</fullName>
        <ecNumber evidence="1">2.1.1.220</ecNumber>
    </recommendedName>
</protein>
<dbReference type="GO" id="GO:0160107">
    <property type="term" value="F:tRNA (adenine(58)-N1)-methyltransferase activity"/>
    <property type="evidence" value="ECO:0007669"/>
    <property type="project" value="UniProtKB-EC"/>
</dbReference>
<keyword evidence="3" id="KW-0808">Transferase</keyword>
<dbReference type="InterPro" id="IPR014816">
    <property type="entry name" value="tRNA_MeTrfase_Gcd14"/>
</dbReference>
<sequence length="390" mass="43672">MPRSVIKCSDQLLQVIKMNKLISRSVHIVNHFKKSLSKTTLNLVTETPHHQKPFQYDEPLISINKRGRSTLFQLNKDAILPTSDGIIPHNSIVGGRGAHFKTNSGSHVFIRRPSLEEYVLLMPRGPVVSYPKDIWAVLGLLDVGPGSRVLEAGSGSGSLTLHLSRAVADSGKVHSFELKDKHLETARGNVSRWGRSRDLGGGEDFTRNIDFYNCSVEECDKILGSETVDGVVLDMVDCRRVMKSALSVMKENAIAVIYCTNISQAIQLNYHLELHKNKLPPHHIESMLEVLHRHWLVQPASQKRKHVSQLYPKLNKNNDEYGHERSQDIAEGNNSSLPDPVGGDIESSSDPLSEPFGDIPCYIARPEHIQDPHTREVSFGHCKREREQGQ</sequence>
<dbReference type="PANTHER" id="PTHR12133:SF1">
    <property type="entry name" value="TRNA (ADENINE(58)-N(1))-METHYLTRANSFERASE, MITOCHONDRIAL"/>
    <property type="match status" value="1"/>
</dbReference>
<dbReference type="GO" id="GO:0031515">
    <property type="term" value="C:tRNA (m1A) methyltransferase complex"/>
    <property type="evidence" value="ECO:0007669"/>
    <property type="project" value="InterPro"/>
</dbReference>